<evidence type="ECO:0000256" key="3">
    <source>
        <dbReference type="PROSITE-ProRule" id="PRU00023"/>
    </source>
</evidence>
<feature type="repeat" description="ANK" evidence="3">
    <location>
        <begin position="153"/>
        <end position="185"/>
    </location>
</feature>
<keyword evidence="1" id="KW-0677">Repeat</keyword>
<dbReference type="EMBL" id="OU963862">
    <property type="protein sequence ID" value="CAH0382652.1"/>
    <property type="molecule type" value="Genomic_DNA"/>
</dbReference>
<evidence type="ECO:0000313" key="4">
    <source>
        <dbReference type="EMBL" id="CAH0382652.1"/>
    </source>
</evidence>
<dbReference type="PROSITE" id="PS50297">
    <property type="entry name" value="ANK_REP_REGION"/>
    <property type="match status" value="2"/>
</dbReference>
<dbReference type="PANTHER" id="PTHR24171:SF9">
    <property type="entry name" value="ANKYRIN REPEAT DOMAIN-CONTAINING PROTEIN 39"/>
    <property type="match status" value="1"/>
</dbReference>
<reference evidence="4" key="1">
    <citation type="submission" date="2021-12" db="EMBL/GenBank/DDBJ databases">
        <authorList>
            <person name="King R."/>
        </authorList>
    </citation>
    <scope>NUCLEOTIDE SEQUENCE</scope>
</reference>
<evidence type="ECO:0000313" key="5">
    <source>
        <dbReference type="Proteomes" id="UP001152759"/>
    </source>
</evidence>
<evidence type="ECO:0008006" key="6">
    <source>
        <dbReference type="Google" id="ProtNLM"/>
    </source>
</evidence>
<keyword evidence="5" id="KW-1185">Reference proteome</keyword>
<accession>A0A9P0EYW9</accession>
<dbReference type="PRINTS" id="PR01415">
    <property type="entry name" value="ANKYRIN"/>
</dbReference>
<dbReference type="InterPro" id="IPR002110">
    <property type="entry name" value="Ankyrin_rpt"/>
</dbReference>
<organism evidence="4 5">
    <name type="scientific">Bemisia tabaci</name>
    <name type="common">Sweetpotato whitefly</name>
    <name type="synonym">Aleurodes tabaci</name>
    <dbReference type="NCBI Taxonomy" id="7038"/>
    <lineage>
        <taxon>Eukaryota</taxon>
        <taxon>Metazoa</taxon>
        <taxon>Ecdysozoa</taxon>
        <taxon>Arthropoda</taxon>
        <taxon>Hexapoda</taxon>
        <taxon>Insecta</taxon>
        <taxon>Pterygota</taxon>
        <taxon>Neoptera</taxon>
        <taxon>Paraneoptera</taxon>
        <taxon>Hemiptera</taxon>
        <taxon>Sternorrhyncha</taxon>
        <taxon>Aleyrodoidea</taxon>
        <taxon>Aleyrodidae</taxon>
        <taxon>Aleyrodinae</taxon>
        <taxon>Bemisia</taxon>
    </lineage>
</organism>
<dbReference type="Gene3D" id="1.25.40.20">
    <property type="entry name" value="Ankyrin repeat-containing domain"/>
    <property type="match status" value="1"/>
</dbReference>
<gene>
    <name evidence="4" type="ORF">BEMITA_LOCUS2169</name>
</gene>
<dbReference type="Proteomes" id="UP001152759">
    <property type="component" value="Chromosome 1"/>
</dbReference>
<dbReference type="PROSITE" id="PS50088">
    <property type="entry name" value="ANK_REPEAT"/>
    <property type="match status" value="2"/>
</dbReference>
<sequence length="209" mass="23241">MLEENVIFKTLLHAPEKFLFALDKDELDFIAKRFEISLEVTNYFALTKRKLISKRIFTSANMMPEHRCCNHNEVSNSVCQTLDEMDFERGIWSAALDGDINRVRKLLQKGISIDGLDSGGYTALHYAARAGHLSVCELLIDAGAAIDSQTRAGRATPLHRAVSAGKEDVVMLLLKHGANPGIKDADGNTCFERAVNCGNERIIQTFRQS</sequence>
<keyword evidence="2 3" id="KW-0040">ANK repeat</keyword>
<evidence type="ECO:0000256" key="1">
    <source>
        <dbReference type="ARBA" id="ARBA00022737"/>
    </source>
</evidence>
<name>A0A9P0EYW9_BEMTA</name>
<dbReference type="InterPro" id="IPR036770">
    <property type="entry name" value="Ankyrin_rpt-contain_sf"/>
</dbReference>
<evidence type="ECO:0000256" key="2">
    <source>
        <dbReference type="ARBA" id="ARBA00023043"/>
    </source>
</evidence>
<protein>
    <recommendedName>
        <fullName evidence="6">Ankyrin repeat domain-containing protein 39</fullName>
    </recommendedName>
</protein>
<dbReference type="SMART" id="SM00248">
    <property type="entry name" value="ANK"/>
    <property type="match status" value="3"/>
</dbReference>
<dbReference type="AlphaFoldDB" id="A0A9P0EYW9"/>
<proteinExistence type="predicted"/>
<dbReference type="Pfam" id="PF13637">
    <property type="entry name" value="Ank_4"/>
    <property type="match status" value="2"/>
</dbReference>
<feature type="repeat" description="ANK" evidence="3">
    <location>
        <begin position="119"/>
        <end position="151"/>
    </location>
</feature>
<dbReference type="PANTHER" id="PTHR24171">
    <property type="entry name" value="ANKYRIN REPEAT DOMAIN-CONTAINING PROTEIN 39-RELATED"/>
    <property type="match status" value="1"/>
</dbReference>
<dbReference type="SUPFAM" id="SSF48403">
    <property type="entry name" value="Ankyrin repeat"/>
    <property type="match status" value="1"/>
</dbReference>